<name>A0ABD6F1U7_9BILA</name>
<organism evidence="1 2">
    <name type="scientific">Gnathostoma spinigerum</name>
    <dbReference type="NCBI Taxonomy" id="75299"/>
    <lineage>
        <taxon>Eukaryota</taxon>
        <taxon>Metazoa</taxon>
        <taxon>Ecdysozoa</taxon>
        <taxon>Nematoda</taxon>
        <taxon>Chromadorea</taxon>
        <taxon>Rhabditida</taxon>
        <taxon>Spirurina</taxon>
        <taxon>Gnathostomatomorpha</taxon>
        <taxon>Gnathostomatoidea</taxon>
        <taxon>Gnathostomatidae</taxon>
        <taxon>Gnathostoma</taxon>
    </lineage>
</organism>
<dbReference type="EMBL" id="JBGFUD010021039">
    <property type="protein sequence ID" value="MFH4984774.1"/>
    <property type="molecule type" value="Genomic_DNA"/>
</dbReference>
<protein>
    <submittedName>
        <fullName evidence="1">Uncharacterized protein</fullName>
    </submittedName>
</protein>
<proteinExistence type="predicted"/>
<keyword evidence="2" id="KW-1185">Reference proteome</keyword>
<evidence type="ECO:0000313" key="1">
    <source>
        <dbReference type="EMBL" id="MFH4984774.1"/>
    </source>
</evidence>
<comment type="caution">
    <text evidence="1">The sequence shown here is derived from an EMBL/GenBank/DDBJ whole genome shotgun (WGS) entry which is preliminary data.</text>
</comment>
<dbReference type="Proteomes" id="UP001608902">
    <property type="component" value="Unassembled WGS sequence"/>
</dbReference>
<evidence type="ECO:0000313" key="2">
    <source>
        <dbReference type="Proteomes" id="UP001608902"/>
    </source>
</evidence>
<dbReference type="AlphaFoldDB" id="A0ABD6F1U7"/>
<sequence length="123" mass="14629">MLLTLRLQLVSHVTFADIQGVDLIDDELMNRFMMRMAHASEIRFFGYFTEDRLHIDEAQLTSYVERIDPAFNQEMTDDIYESQLRSTKHRKRLRQQRSMHRKLAMTERRTRSIALPAAEILLS</sequence>
<gene>
    <name evidence="1" type="ORF">AB6A40_011483</name>
</gene>
<reference evidence="1 2" key="1">
    <citation type="submission" date="2024-08" db="EMBL/GenBank/DDBJ databases">
        <title>Gnathostoma spinigerum genome.</title>
        <authorList>
            <person name="Gonzalez-Bertolin B."/>
            <person name="Monzon S."/>
            <person name="Zaballos A."/>
            <person name="Jimenez P."/>
            <person name="Dekumyoy P."/>
            <person name="Varona S."/>
            <person name="Cuesta I."/>
            <person name="Sumanam S."/>
            <person name="Adisakwattana P."/>
            <person name="Gasser R.B."/>
            <person name="Hernandez-Gonzalez A."/>
            <person name="Young N.D."/>
            <person name="Perteguer M.J."/>
        </authorList>
    </citation>
    <scope>NUCLEOTIDE SEQUENCE [LARGE SCALE GENOMIC DNA]</scope>
    <source>
        <strain evidence="1">AL3</strain>
        <tissue evidence="1">Liver</tissue>
    </source>
</reference>
<accession>A0ABD6F1U7</accession>